<keyword evidence="1" id="KW-0472">Membrane</keyword>
<comment type="caution">
    <text evidence="2">The sequence shown here is derived from an EMBL/GenBank/DDBJ whole genome shotgun (WGS) entry which is preliminary data.</text>
</comment>
<dbReference type="PANTHER" id="PTHR42058">
    <property type="entry name" value="G_PROTEIN_RECEP_F2_4 DOMAIN-CONTAINING PROTEIN"/>
    <property type="match status" value="1"/>
</dbReference>
<dbReference type="PANTHER" id="PTHR42058:SF1">
    <property type="entry name" value="G-PROTEIN COUPLED RECEPTORS FAMILY 2 PROFILE 2 DOMAIN-CONTAINING PROTEIN"/>
    <property type="match status" value="1"/>
</dbReference>
<keyword evidence="1" id="KW-1133">Transmembrane helix</keyword>
<evidence type="ECO:0000313" key="3">
    <source>
        <dbReference type="Proteomes" id="UP000803884"/>
    </source>
</evidence>
<organism evidence="2 3">
    <name type="scientific">Cladosporium halotolerans</name>
    <dbReference type="NCBI Taxonomy" id="1052096"/>
    <lineage>
        <taxon>Eukaryota</taxon>
        <taxon>Fungi</taxon>
        <taxon>Dikarya</taxon>
        <taxon>Ascomycota</taxon>
        <taxon>Pezizomycotina</taxon>
        <taxon>Dothideomycetes</taxon>
        <taxon>Dothideomycetidae</taxon>
        <taxon>Cladosporiales</taxon>
        <taxon>Cladosporiaceae</taxon>
        <taxon>Cladosporium</taxon>
    </lineage>
</organism>
<dbReference type="Gene3D" id="1.20.1070.10">
    <property type="entry name" value="Rhodopsin 7-helix transmembrane proteins"/>
    <property type="match status" value="1"/>
</dbReference>
<feature type="transmembrane region" description="Helical" evidence="1">
    <location>
        <begin position="303"/>
        <end position="326"/>
    </location>
</feature>
<feature type="transmembrane region" description="Helical" evidence="1">
    <location>
        <begin position="110"/>
        <end position="128"/>
    </location>
</feature>
<dbReference type="GeneID" id="96004309"/>
<accession>A0AB34KTG1</accession>
<feature type="transmembrane region" description="Helical" evidence="1">
    <location>
        <begin position="234"/>
        <end position="257"/>
    </location>
</feature>
<dbReference type="InterPro" id="IPR053247">
    <property type="entry name" value="GPCR_GPR1/git3-like"/>
</dbReference>
<feature type="transmembrane region" description="Helical" evidence="1">
    <location>
        <begin position="81"/>
        <end position="101"/>
    </location>
</feature>
<feature type="transmembrane region" description="Helical" evidence="1">
    <location>
        <begin position="148"/>
        <end position="172"/>
    </location>
</feature>
<dbReference type="Proteomes" id="UP000803884">
    <property type="component" value="Unassembled WGS sequence"/>
</dbReference>
<feature type="transmembrane region" description="Helical" evidence="1">
    <location>
        <begin position="370"/>
        <end position="401"/>
    </location>
</feature>
<evidence type="ECO:0000256" key="1">
    <source>
        <dbReference type="SAM" id="Phobius"/>
    </source>
</evidence>
<reference evidence="2 3" key="1">
    <citation type="journal article" date="2020" name="Microbiol. Resour. Announc.">
        <title>Draft Genome Sequence of a Cladosporium Species Isolated from the Mesophotic Ascidian Didemnum maculosum.</title>
        <authorList>
            <person name="Gioti A."/>
            <person name="Siaperas R."/>
            <person name="Nikolaivits E."/>
            <person name="Le Goff G."/>
            <person name="Ouazzani J."/>
            <person name="Kotoulas G."/>
            <person name="Topakas E."/>
        </authorList>
    </citation>
    <scope>NUCLEOTIDE SEQUENCE [LARGE SCALE GENOMIC DNA]</scope>
    <source>
        <strain evidence="2 3">TM138-S3</strain>
    </source>
</reference>
<keyword evidence="1" id="KW-0812">Transmembrane</keyword>
<sequence>MATNNDLLTLLGNLGNVDGGGCPRPFIAESLHPYKGGFFPGRNCAPNPLDISNNGSSCCIPCPVFDWVYGDNFKRHTDGAAWVHVTGFILNIILMISYIVLPVEVSRRAYLNIILLVGLMLLELGFLIPLARQPHQCFDPITPHGQSSSLTCAFSGAFAAFGGMFLVTWVLIRALFMHLQICWAWMPGKISYWIANAAALTITVALTAATLAHAGVSYRFGGYCHVNVGSIGTYWGWLLAFGALACLLQAATFAYCIKVYLTSRLHGTPTADSSQAESLTGSSRSRTARATARRVYEALALQWRSLAIVAVAIATTAMVCVVFIVFDDELTRRAFANTDELIPWIVCLISSQDRNKCLGLTRAFILPESLAVATLFVLGFVGVEAFLLLCRVEMLVAWWGLIRGKVGEKR</sequence>
<gene>
    <name evidence="2" type="ORF">WHR41_02865</name>
</gene>
<dbReference type="RefSeq" id="XP_069231404.1">
    <property type="nucleotide sequence ID" value="XM_069371471.1"/>
</dbReference>
<keyword evidence="3" id="KW-1185">Reference proteome</keyword>
<dbReference type="AlphaFoldDB" id="A0AB34KTG1"/>
<evidence type="ECO:0008006" key="4">
    <source>
        <dbReference type="Google" id="ProtNLM"/>
    </source>
</evidence>
<proteinExistence type="predicted"/>
<name>A0AB34KTG1_9PEZI</name>
<feature type="transmembrane region" description="Helical" evidence="1">
    <location>
        <begin position="193"/>
        <end position="214"/>
    </location>
</feature>
<dbReference type="EMBL" id="JAAQHG020000007">
    <property type="protein sequence ID" value="KAL1588299.1"/>
    <property type="molecule type" value="Genomic_DNA"/>
</dbReference>
<protein>
    <recommendedName>
        <fullName evidence="4">G-protein coupled receptors family 2 profile 2 domain-containing protein</fullName>
    </recommendedName>
</protein>
<evidence type="ECO:0000313" key="2">
    <source>
        <dbReference type="EMBL" id="KAL1588299.1"/>
    </source>
</evidence>